<comment type="caution">
    <text evidence="1">The sequence shown here is derived from an EMBL/GenBank/DDBJ whole genome shotgun (WGS) entry which is preliminary data.</text>
</comment>
<dbReference type="Gene3D" id="3.10.129.10">
    <property type="entry name" value="Hotdog Thioesterase"/>
    <property type="match status" value="1"/>
</dbReference>
<evidence type="ECO:0000313" key="2">
    <source>
        <dbReference type="Proteomes" id="UP000245765"/>
    </source>
</evidence>
<sequence length="162" mass="18154">MAGLPGLRMSGMRRESFVRVKPEWVDHYGHMNLAYYLVAFDLATDAVWPALNLGEGFRARGLGTFAVESWQAYRREVLLDMPLAAESEVLAFDAKRLLVAHRLYHAEEGWLSAENEVLFLCVDLGTRRVASWPADVLARFAAAKVERAPQRLALKRGALNAP</sequence>
<evidence type="ECO:0000313" key="1">
    <source>
        <dbReference type="EMBL" id="PWS35761.1"/>
    </source>
</evidence>
<dbReference type="AlphaFoldDB" id="A0A317F9D6"/>
<dbReference type="EMBL" id="QGNA01000004">
    <property type="protein sequence ID" value="PWS35761.1"/>
    <property type="molecule type" value="Genomic_DNA"/>
</dbReference>
<dbReference type="Proteomes" id="UP000245765">
    <property type="component" value="Unassembled WGS sequence"/>
</dbReference>
<reference evidence="2" key="1">
    <citation type="submission" date="2018-05" db="EMBL/GenBank/DDBJ databases">
        <authorList>
            <person name="Du Z."/>
            <person name="Wang X."/>
        </authorList>
    </citation>
    <scope>NUCLEOTIDE SEQUENCE [LARGE SCALE GENOMIC DNA]</scope>
    <source>
        <strain evidence="2">CQN31</strain>
    </source>
</reference>
<dbReference type="CDD" id="cd00586">
    <property type="entry name" value="4HBT"/>
    <property type="match status" value="1"/>
</dbReference>
<name>A0A317F9D6_9PROT</name>
<protein>
    <recommendedName>
        <fullName evidence="3">Thioesterase</fullName>
    </recommendedName>
</protein>
<dbReference type="RefSeq" id="WP_109872127.1">
    <property type="nucleotide sequence ID" value="NZ_QGNA01000004.1"/>
</dbReference>
<dbReference type="OrthoDB" id="9803287at2"/>
<accession>A0A317F9D6</accession>
<keyword evidence="2" id="KW-1185">Reference proteome</keyword>
<organism evidence="1 2">
    <name type="scientific">Falsiroseomonas bella</name>
    <dbReference type="NCBI Taxonomy" id="2184016"/>
    <lineage>
        <taxon>Bacteria</taxon>
        <taxon>Pseudomonadati</taxon>
        <taxon>Pseudomonadota</taxon>
        <taxon>Alphaproteobacteria</taxon>
        <taxon>Acetobacterales</taxon>
        <taxon>Roseomonadaceae</taxon>
        <taxon>Falsiroseomonas</taxon>
    </lineage>
</organism>
<evidence type="ECO:0008006" key="3">
    <source>
        <dbReference type="Google" id="ProtNLM"/>
    </source>
</evidence>
<dbReference type="SUPFAM" id="SSF54637">
    <property type="entry name" value="Thioesterase/thiol ester dehydrase-isomerase"/>
    <property type="match status" value="1"/>
</dbReference>
<dbReference type="InterPro" id="IPR029069">
    <property type="entry name" value="HotDog_dom_sf"/>
</dbReference>
<proteinExistence type="predicted"/>
<dbReference type="Pfam" id="PF13279">
    <property type="entry name" value="4HBT_2"/>
    <property type="match status" value="1"/>
</dbReference>
<gene>
    <name evidence="1" type="ORF">DFH01_19475</name>
</gene>